<reference evidence="1 2" key="1">
    <citation type="submission" date="2018-08" db="EMBL/GenBank/DDBJ databases">
        <title>Lysinibacillus sp. YLB-03 draft genome sequence.</title>
        <authorList>
            <person name="Yu L."/>
        </authorList>
    </citation>
    <scope>NUCLEOTIDE SEQUENCE [LARGE SCALE GENOMIC DNA]</scope>
    <source>
        <strain evidence="1 2">YLB-03</strain>
    </source>
</reference>
<dbReference type="Gene3D" id="1.10.760.20">
    <property type="entry name" value="Protein of unknown function DUF3243"/>
    <property type="match status" value="1"/>
</dbReference>
<proteinExistence type="predicted"/>
<evidence type="ECO:0000313" key="2">
    <source>
        <dbReference type="Proteomes" id="UP000265692"/>
    </source>
</evidence>
<dbReference type="InterPro" id="IPR021637">
    <property type="entry name" value="DUF3243"/>
</dbReference>
<organism evidence="1 2">
    <name type="scientific">Ureibacillus yapensis</name>
    <dbReference type="NCBI Taxonomy" id="2304605"/>
    <lineage>
        <taxon>Bacteria</taxon>
        <taxon>Bacillati</taxon>
        <taxon>Bacillota</taxon>
        <taxon>Bacilli</taxon>
        <taxon>Bacillales</taxon>
        <taxon>Caryophanaceae</taxon>
        <taxon>Ureibacillus</taxon>
    </lineage>
</organism>
<dbReference type="EMBL" id="QWEI01000009">
    <property type="protein sequence ID" value="RHW34083.1"/>
    <property type="molecule type" value="Genomic_DNA"/>
</dbReference>
<accession>A0A396SCB5</accession>
<dbReference type="AlphaFoldDB" id="A0A396SCB5"/>
<dbReference type="Proteomes" id="UP000265692">
    <property type="component" value="Unassembled WGS sequence"/>
</dbReference>
<keyword evidence="2" id="KW-1185">Reference proteome</keyword>
<comment type="caution">
    <text evidence="1">The sequence shown here is derived from an EMBL/GenBank/DDBJ whole genome shotgun (WGS) entry which is preliminary data.</text>
</comment>
<dbReference type="InterPro" id="IPR038292">
    <property type="entry name" value="YmfJ/YflH_sf"/>
</dbReference>
<protein>
    <submittedName>
        <fullName evidence="1">DUF3243 family protein</fullName>
    </submittedName>
</protein>
<gene>
    <name evidence="1" type="ORF">D1B33_14915</name>
</gene>
<dbReference type="Pfam" id="PF11588">
    <property type="entry name" value="DUF3243"/>
    <property type="match status" value="1"/>
</dbReference>
<sequence length="89" mass="10125">MVGDSKIFRVYEVFYHLDSFTNFKNYLSEQGSKGEKLGLNEEVLAKAATKVADYLTESEKPRNREEKVLKELGKVAADGQEKEAISFNF</sequence>
<dbReference type="OrthoDB" id="2418090at2"/>
<name>A0A396SCB5_9BACL</name>
<evidence type="ECO:0000313" key="1">
    <source>
        <dbReference type="EMBL" id="RHW34083.1"/>
    </source>
</evidence>